<dbReference type="EMBL" id="QFYP01000001">
    <property type="protein sequence ID" value="RAK60747.1"/>
    <property type="molecule type" value="Genomic_DNA"/>
</dbReference>
<keyword evidence="1" id="KW-0472">Membrane</keyword>
<keyword evidence="1" id="KW-0812">Transmembrane</keyword>
<proteinExistence type="predicted"/>
<dbReference type="Proteomes" id="UP000249842">
    <property type="component" value="Unassembled WGS sequence"/>
</dbReference>
<feature type="transmembrane region" description="Helical" evidence="1">
    <location>
        <begin position="7"/>
        <end position="30"/>
    </location>
</feature>
<feature type="transmembrane region" description="Helical" evidence="1">
    <location>
        <begin position="178"/>
        <end position="196"/>
    </location>
</feature>
<feature type="transmembrane region" description="Helical" evidence="1">
    <location>
        <begin position="78"/>
        <end position="101"/>
    </location>
</feature>
<name>A0A328B1Q6_9CAUL</name>
<protein>
    <recommendedName>
        <fullName evidence="4">DUF2029 domain-containing protein</fullName>
    </recommendedName>
</protein>
<evidence type="ECO:0000313" key="2">
    <source>
        <dbReference type="EMBL" id="RAK60747.1"/>
    </source>
</evidence>
<evidence type="ECO:0008006" key="4">
    <source>
        <dbReference type="Google" id="ProtNLM"/>
    </source>
</evidence>
<feature type="transmembrane region" description="Helical" evidence="1">
    <location>
        <begin position="243"/>
        <end position="261"/>
    </location>
</feature>
<evidence type="ECO:0000256" key="1">
    <source>
        <dbReference type="SAM" id="Phobius"/>
    </source>
</evidence>
<feature type="transmembrane region" description="Helical" evidence="1">
    <location>
        <begin position="50"/>
        <end position="71"/>
    </location>
</feature>
<dbReference type="AlphaFoldDB" id="A0A328B1Q6"/>
<reference evidence="3" key="1">
    <citation type="submission" date="2018-05" db="EMBL/GenBank/DDBJ databases">
        <authorList>
            <person name="Li X."/>
        </authorList>
    </citation>
    <scope>NUCLEOTIDE SEQUENCE [LARGE SCALE GENOMIC DNA]</scope>
    <source>
        <strain evidence="3">HKS-05</strain>
    </source>
</reference>
<sequence>MDSYSKSTYIVSSVFSALGIVVLSRVLYIANVHFLALPFIVMGSGVSELAKTSSADSLAVFAGMLCILALLKRSRMVFLLAAILPAMRTDYILISMLVLAVEFVRERRAASIISAAVALLAYISINKFSGNYGWLTLFNHSVVAATPYPAELTPSSNWMDYIRPYVAAIYDMISSSNSIAYVVAIYFVCALLLRDWRIPPISRLARYVLMVCRKDIQSTALLVVPILFVAGHLLMFPDYEPRFFVLSAALALVWILSKGTIKGLAPWQRARSPTEASAAVGALDPSLGPA</sequence>
<keyword evidence="1" id="KW-1133">Transmembrane helix</keyword>
<evidence type="ECO:0000313" key="3">
    <source>
        <dbReference type="Proteomes" id="UP000249842"/>
    </source>
</evidence>
<keyword evidence="3" id="KW-1185">Reference proteome</keyword>
<comment type="caution">
    <text evidence="2">The sequence shown here is derived from an EMBL/GenBank/DDBJ whole genome shotgun (WGS) entry which is preliminary data.</text>
</comment>
<accession>A0A328B1Q6</accession>
<gene>
    <name evidence="2" type="ORF">DJ021_13485</name>
</gene>
<feature type="transmembrane region" description="Helical" evidence="1">
    <location>
        <begin position="132"/>
        <end position="150"/>
    </location>
</feature>
<feature type="transmembrane region" description="Helical" evidence="1">
    <location>
        <begin position="216"/>
        <end position="237"/>
    </location>
</feature>
<feature type="transmembrane region" description="Helical" evidence="1">
    <location>
        <begin position="107"/>
        <end position="125"/>
    </location>
</feature>
<organism evidence="2 3">
    <name type="scientific">Phenylobacterium hankyongense</name>
    <dbReference type="NCBI Taxonomy" id="1813876"/>
    <lineage>
        <taxon>Bacteria</taxon>
        <taxon>Pseudomonadati</taxon>
        <taxon>Pseudomonadota</taxon>
        <taxon>Alphaproteobacteria</taxon>
        <taxon>Caulobacterales</taxon>
        <taxon>Caulobacteraceae</taxon>
        <taxon>Phenylobacterium</taxon>
    </lineage>
</organism>